<keyword evidence="3" id="KW-1185">Reference proteome</keyword>
<protein>
    <recommendedName>
        <fullName evidence="4">Sel1 repeat family protein</fullName>
    </recommendedName>
</protein>
<dbReference type="InterPro" id="IPR006597">
    <property type="entry name" value="Sel1-like"/>
</dbReference>
<sequence length="509" mass="54101">MKDRRTVCDNGRPSLKLAACSALALASLASLASLAPAGAAPAAAPPATPEISVVTVLGRMPARRAPELLRLDRASASSCAYDFSSAGDELIDSYLDSFHSSGRSGDFGEMGVSLEGEFVPNGTAFNDASPYGDASRDGPRLDGIDADGRGGACTQSAYNEAGARNQIARKDKTLDQAYAAYDARDYALALRTFKVSYNKVGWDEAALMLGSMYLAGQGTARDPKEAIAWYIKVAEARRLGTHYSRFNPSNPEYANPRIQSQLHLAQMYMEGVDVPRDPARARAWYQEAADLDHVPAMFTLARMLQSGYGGAKEPAKAAKLYAGAAKAGYLPAQYVMARLHQAGQLVPQDAQAAFDLFQQVAVNPRAGNRKIHAEFALAQAYDEGIGVKAEPTRALAFYKVAAVAGHAGAQNALATYFYKGEQVARDLPLARKLFLAAAVQGSDTAMSSAGAMLYLGEGGAKDPVQALAWLRLSAKLGNEQAANTARIVEKRMTPEDVARAEAVFKGGAK</sequence>
<keyword evidence="1" id="KW-0732">Signal</keyword>
<dbReference type="OrthoDB" id="8735072at2"/>
<dbReference type="EMBL" id="PXWF02000225">
    <property type="protein sequence ID" value="PWF47814.1"/>
    <property type="molecule type" value="Genomic_DNA"/>
</dbReference>
<dbReference type="PANTHER" id="PTHR11102:SF160">
    <property type="entry name" value="ERAD-ASSOCIATED E3 UBIQUITIN-PROTEIN LIGASE COMPONENT HRD3"/>
    <property type="match status" value="1"/>
</dbReference>
<accession>A0A2U2HK29</accession>
<reference evidence="2 3" key="1">
    <citation type="submission" date="2018-04" db="EMBL/GenBank/DDBJ databases">
        <title>Massilia violaceinigra sp. nov., a novel purple-pigmented bacterium isolated from Tianshan glacier, Xinjiang, China.</title>
        <authorList>
            <person name="Wang H."/>
        </authorList>
    </citation>
    <scope>NUCLEOTIDE SEQUENCE [LARGE SCALE GENOMIC DNA]</scope>
    <source>
        <strain evidence="2 3">B448-2</strain>
    </source>
</reference>
<feature type="chain" id="PRO_5015607907" description="Sel1 repeat family protein" evidence="1">
    <location>
        <begin position="33"/>
        <end position="509"/>
    </location>
</feature>
<feature type="signal peptide" evidence="1">
    <location>
        <begin position="1"/>
        <end position="32"/>
    </location>
</feature>
<dbReference type="PANTHER" id="PTHR11102">
    <property type="entry name" value="SEL-1-LIKE PROTEIN"/>
    <property type="match status" value="1"/>
</dbReference>
<dbReference type="Pfam" id="PF08238">
    <property type="entry name" value="Sel1"/>
    <property type="match status" value="7"/>
</dbReference>
<proteinExistence type="predicted"/>
<dbReference type="InterPro" id="IPR011990">
    <property type="entry name" value="TPR-like_helical_dom_sf"/>
</dbReference>
<evidence type="ECO:0000313" key="3">
    <source>
        <dbReference type="Proteomes" id="UP000241421"/>
    </source>
</evidence>
<dbReference type="SMART" id="SM00671">
    <property type="entry name" value="SEL1"/>
    <property type="match status" value="7"/>
</dbReference>
<comment type="caution">
    <text evidence="2">The sequence shown here is derived from an EMBL/GenBank/DDBJ whole genome shotgun (WGS) entry which is preliminary data.</text>
</comment>
<dbReference type="AlphaFoldDB" id="A0A2U2HK29"/>
<organism evidence="2 3">
    <name type="scientific">Massilia glaciei</name>
    <dbReference type="NCBI Taxonomy" id="1524097"/>
    <lineage>
        <taxon>Bacteria</taxon>
        <taxon>Pseudomonadati</taxon>
        <taxon>Pseudomonadota</taxon>
        <taxon>Betaproteobacteria</taxon>
        <taxon>Burkholderiales</taxon>
        <taxon>Oxalobacteraceae</taxon>
        <taxon>Telluria group</taxon>
        <taxon>Massilia</taxon>
    </lineage>
</organism>
<name>A0A2U2HK29_9BURK</name>
<dbReference type="InterPro" id="IPR050767">
    <property type="entry name" value="Sel1_AlgK"/>
</dbReference>
<evidence type="ECO:0000313" key="2">
    <source>
        <dbReference type="EMBL" id="PWF47814.1"/>
    </source>
</evidence>
<dbReference type="SUPFAM" id="SSF81901">
    <property type="entry name" value="HCP-like"/>
    <property type="match status" value="3"/>
</dbReference>
<evidence type="ECO:0008006" key="4">
    <source>
        <dbReference type="Google" id="ProtNLM"/>
    </source>
</evidence>
<dbReference type="Proteomes" id="UP000241421">
    <property type="component" value="Unassembled WGS sequence"/>
</dbReference>
<evidence type="ECO:0000256" key="1">
    <source>
        <dbReference type="SAM" id="SignalP"/>
    </source>
</evidence>
<dbReference type="Gene3D" id="1.25.40.10">
    <property type="entry name" value="Tetratricopeptide repeat domain"/>
    <property type="match status" value="2"/>
</dbReference>
<gene>
    <name evidence="2" type="ORF">C7C56_013710</name>
</gene>
<dbReference type="RefSeq" id="WP_106757945.1">
    <property type="nucleotide sequence ID" value="NZ_PXWF02000225.1"/>
</dbReference>